<keyword evidence="6" id="KW-1185">Reference proteome</keyword>
<dbReference type="AlphaFoldDB" id="A0A845AHU3"/>
<dbReference type="Pfam" id="PF17148">
    <property type="entry name" value="DUF5117"/>
    <property type="match status" value="1"/>
</dbReference>
<feature type="domain" description="EcxA zinc-binding" evidence="3">
    <location>
        <begin position="420"/>
        <end position="724"/>
    </location>
</feature>
<feature type="region of interest" description="Disordered" evidence="1">
    <location>
        <begin position="801"/>
        <end position="825"/>
    </location>
</feature>
<dbReference type="OrthoDB" id="9776599at2"/>
<dbReference type="EMBL" id="WTYA01000003">
    <property type="protein sequence ID" value="MXP28126.1"/>
    <property type="molecule type" value="Genomic_DNA"/>
</dbReference>
<evidence type="ECO:0000256" key="1">
    <source>
        <dbReference type="SAM" id="MobiDB-lite"/>
    </source>
</evidence>
<feature type="signal peptide" evidence="2">
    <location>
        <begin position="1"/>
        <end position="20"/>
    </location>
</feature>
<comment type="caution">
    <text evidence="5">The sequence shown here is derived from an EMBL/GenBank/DDBJ whole genome shotgun (WGS) entry which is preliminary data.</text>
</comment>
<organism evidence="5 6">
    <name type="scientific">Qipengyuania algicida</name>
    <dbReference type="NCBI Taxonomy" id="1836209"/>
    <lineage>
        <taxon>Bacteria</taxon>
        <taxon>Pseudomonadati</taxon>
        <taxon>Pseudomonadota</taxon>
        <taxon>Alphaproteobacteria</taxon>
        <taxon>Sphingomonadales</taxon>
        <taxon>Erythrobacteraceae</taxon>
        <taxon>Qipengyuania</taxon>
    </lineage>
</organism>
<protein>
    <submittedName>
        <fullName evidence="5">DUF5117 domain-containing protein</fullName>
    </submittedName>
</protein>
<name>A0A845AHU3_9SPHN</name>
<sequence length="825" mass="88039">MMRQFVTFASLLALAAPAAAVPTPAPKPADAVFAHTDAHQGLMPVHVDVDGGRILMTLPAPGDDGVSARYLYSTALRTGLGAAPTFLDRGRVGNTQIIAFRRLGKKVAIQFENPRFRATGAEQSDPRGSGDFATSTVWMGDIAETLPDGSYVVDISGFLASDTLGIADSLNQSSDTMGTGDNPQGAGAGFKLADKLSAAVPASVKVFPDNVEVDAIQTFASDRPGDEVANIAPDPRQVSFTVHSSFVKLPGPGFVPRAFDPRIGGFATQVVDFAAPLGEDVVRDFANRFRLEKVNPGPAPSRVKQPIVYYIDNRAPEPIRQALIDGVSWWKRAFTAAGYIDAFEVKVLPKNIDPLDVRYNVVNWDDRATRGWSYGQEIVDPRTGEIVKGMVVLGSLRARQDIQIFEGLVGADRLNTGDPNDPVQVALARLRQLAAHEVGHTLGFAHNFAASTQDRASVMDYPPPRIGLVDGKPDLSDAYGVGVGNWDMATVDWLYGEPDEATARAKAAAVVTSGLRYVQDGDARAPDTAQRWGGLWDDGANPTAELTRMMSVRQAAIAQFGLGALAPGEPMANLRRRFVPIWLLTRYEVVAAAKAIGGGDFSYAVKGGERERALPVPAADQRAALDALLATLSPEALRVPARLVPLLSSPRNGSDNRQFDIEIFAGERSPLFDPLVAADAAAEITLGSLLAPARLDRVSAQHAQDGSMLGVEEILDRLTARAIDRHDDALARRIAYRTITMLASVAANRTTTPEVAAAIDQKLDDIGAALAKDRGDAASRAWAASLSRRLLDPKQRAALAKDLPRATPIPPADPIGGGEGGWMDL</sequence>
<dbReference type="GO" id="GO:0008237">
    <property type="term" value="F:metallopeptidase activity"/>
    <property type="evidence" value="ECO:0007669"/>
    <property type="project" value="InterPro"/>
</dbReference>
<evidence type="ECO:0000313" key="6">
    <source>
        <dbReference type="Proteomes" id="UP000439780"/>
    </source>
</evidence>
<keyword evidence="2" id="KW-0732">Signal</keyword>
<dbReference type="InterPro" id="IPR034032">
    <property type="entry name" value="Zn_MMP-like_bac"/>
</dbReference>
<evidence type="ECO:0000313" key="5">
    <source>
        <dbReference type="EMBL" id="MXP28126.1"/>
    </source>
</evidence>
<proteinExistence type="predicted"/>
<gene>
    <name evidence="5" type="ORF">GRI58_04730</name>
</gene>
<dbReference type="InterPro" id="IPR032534">
    <property type="entry name" value="EcxA_zinc-bd"/>
</dbReference>
<dbReference type="PANTHER" id="PTHR38478">
    <property type="entry name" value="PEPTIDASE M1A AND M12B"/>
    <property type="match status" value="1"/>
</dbReference>
<feature type="domain" description="DUF5117" evidence="4">
    <location>
        <begin position="90"/>
        <end position="293"/>
    </location>
</feature>
<dbReference type="SUPFAM" id="SSF55486">
    <property type="entry name" value="Metalloproteases ('zincins'), catalytic domain"/>
    <property type="match status" value="1"/>
</dbReference>
<dbReference type="Pfam" id="PF16313">
    <property type="entry name" value="DUF4953"/>
    <property type="match status" value="1"/>
</dbReference>
<dbReference type="PANTHER" id="PTHR38478:SF1">
    <property type="entry name" value="ZINC DEPENDENT METALLOPROTEASE DOMAIN LIPOPROTEIN"/>
    <property type="match status" value="1"/>
</dbReference>
<accession>A0A845AHU3</accession>
<evidence type="ECO:0000259" key="3">
    <source>
        <dbReference type="Pfam" id="PF16313"/>
    </source>
</evidence>
<evidence type="ECO:0000259" key="4">
    <source>
        <dbReference type="Pfam" id="PF17148"/>
    </source>
</evidence>
<dbReference type="CDD" id="cd04276">
    <property type="entry name" value="ZnMc_MMP_like_2"/>
    <property type="match status" value="1"/>
</dbReference>
<feature type="compositionally biased region" description="Gly residues" evidence="1">
    <location>
        <begin position="815"/>
        <end position="825"/>
    </location>
</feature>
<reference evidence="5 6" key="1">
    <citation type="submission" date="2019-12" db="EMBL/GenBank/DDBJ databases">
        <title>Genomic-based taxomic classification of the family Erythrobacteraceae.</title>
        <authorList>
            <person name="Xu L."/>
        </authorList>
    </citation>
    <scope>NUCLEOTIDE SEQUENCE [LARGE SCALE GENOMIC DNA]</scope>
    <source>
        <strain evidence="5 6">KEMB 9005-328</strain>
    </source>
</reference>
<dbReference type="InterPro" id="IPR024079">
    <property type="entry name" value="MetalloPept_cat_dom_sf"/>
</dbReference>
<dbReference type="Proteomes" id="UP000439780">
    <property type="component" value="Unassembled WGS sequence"/>
</dbReference>
<dbReference type="InterPro" id="IPR033413">
    <property type="entry name" value="DUF5117"/>
</dbReference>
<feature type="chain" id="PRO_5032272479" evidence="2">
    <location>
        <begin position="21"/>
        <end position="825"/>
    </location>
</feature>
<evidence type="ECO:0000256" key="2">
    <source>
        <dbReference type="SAM" id="SignalP"/>
    </source>
</evidence>
<dbReference type="Gene3D" id="3.40.390.10">
    <property type="entry name" value="Collagenase (Catalytic Domain)"/>
    <property type="match status" value="1"/>
</dbReference>